<dbReference type="SUPFAM" id="SSF52913">
    <property type="entry name" value="RNA 3'-terminal phosphate cyclase, RPTC, insert domain"/>
    <property type="match status" value="1"/>
</dbReference>
<keyword evidence="3" id="KW-0547">Nucleotide-binding</keyword>
<comment type="similarity">
    <text evidence="1">Belongs to the RNA 3'-terminal cyclase family. Type 1 subfamily.</text>
</comment>
<dbReference type="InterPro" id="IPR013792">
    <property type="entry name" value="RNA3'P_cycl/enolpyr_Trfase_a/b"/>
</dbReference>
<dbReference type="InterPro" id="IPR036553">
    <property type="entry name" value="RPTC_insert"/>
</dbReference>
<evidence type="ECO:0000259" key="7">
    <source>
        <dbReference type="Pfam" id="PF05189"/>
    </source>
</evidence>
<dbReference type="InParanoid" id="A0A6C2YLJ2"/>
<comment type="catalytic activity">
    <reaction evidence="4">
        <text>a 3'-end 3'-phospho-ribonucleotide-RNA + ATP = a 3'-end 2',3'-cyclophospho-ribonucleotide-RNA + AMP + diphosphate</text>
        <dbReference type="Rhea" id="RHEA:23976"/>
        <dbReference type="Rhea" id="RHEA-COMP:10463"/>
        <dbReference type="Rhea" id="RHEA-COMP:10464"/>
        <dbReference type="ChEBI" id="CHEBI:30616"/>
        <dbReference type="ChEBI" id="CHEBI:33019"/>
        <dbReference type="ChEBI" id="CHEBI:83062"/>
        <dbReference type="ChEBI" id="CHEBI:83064"/>
        <dbReference type="ChEBI" id="CHEBI:456215"/>
        <dbReference type="EC" id="6.5.1.4"/>
    </reaction>
</comment>
<organism evidence="8">
    <name type="scientific">Tuwongella immobilis</name>
    <dbReference type="NCBI Taxonomy" id="692036"/>
    <lineage>
        <taxon>Bacteria</taxon>
        <taxon>Pseudomonadati</taxon>
        <taxon>Planctomycetota</taxon>
        <taxon>Planctomycetia</taxon>
        <taxon>Gemmatales</taxon>
        <taxon>Gemmataceae</taxon>
        <taxon>Tuwongella</taxon>
    </lineage>
</organism>
<evidence type="ECO:0000256" key="5">
    <source>
        <dbReference type="NCBIfam" id="TIGR03399"/>
    </source>
</evidence>
<dbReference type="PIRSF" id="PIRSF005378">
    <property type="entry name" value="RNA3'_term_phos_cycl_euk"/>
    <property type="match status" value="1"/>
</dbReference>
<keyword evidence="2" id="KW-0436">Ligase</keyword>
<dbReference type="Gene3D" id="3.65.10.20">
    <property type="entry name" value="RNA 3'-terminal phosphate cyclase domain"/>
    <property type="match status" value="1"/>
</dbReference>
<dbReference type="Pfam" id="PF01137">
    <property type="entry name" value="RTC"/>
    <property type="match status" value="1"/>
</dbReference>
<dbReference type="PANTHER" id="PTHR11096">
    <property type="entry name" value="RNA 3' TERMINAL PHOSPHATE CYCLASE"/>
    <property type="match status" value="1"/>
</dbReference>
<dbReference type="GO" id="GO:0000166">
    <property type="term" value="F:nucleotide binding"/>
    <property type="evidence" value="ECO:0007669"/>
    <property type="project" value="UniProtKB-KW"/>
</dbReference>
<dbReference type="PANTHER" id="PTHR11096:SF0">
    <property type="entry name" value="RNA 3'-TERMINAL PHOSPHATE CYCLASE"/>
    <property type="match status" value="1"/>
</dbReference>
<evidence type="ECO:0000256" key="4">
    <source>
        <dbReference type="ARBA" id="ARBA00024481"/>
    </source>
</evidence>
<dbReference type="EMBL" id="LR593887">
    <property type="protein sequence ID" value="VTS00066.1"/>
    <property type="molecule type" value="Genomic_DNA"/>
</dbReference>
<evidence type="ECO:0000256" key="1">
    <source>
        <dbReference type="ARBA" id="ARBA00009206"/>
    </source>
</evidence>
<dbReference type="InterPro" id="IPR023797">
    <property type="entry name" value="RNA3'_phos_cyclase_dom"/>
</dbReference>
<dbReference type="InterPro" id="IPR017770">
    <property type="entry name" value="RNA3'_term_phos_cyc_type_1"/>
</dbReference>
<dbReference type="InterPro" id="IPR037136">
    <property type="entry name" value="RNA3'_phos_cyclase_dom_sf"/>
</dbReference>
<evidence type="ECO:0000256" key="2">
    <source>
        <dbReference type="ARBA" id="ARBA00022598"/>
    </source>
</evidence>
<dbReference type="AlphaFoldDB" id="A0A6C2YLJ2"/>
<dbReference type="Proteomes" id="UP000464378">
    <property type="component" value="Chromosome"/>
</dbReference>
<name>A0A6C2YLJ2_9BACT</name>
<accession>A0A6C2YLJ2</accession>
<dbReference type="Pfam" id="PF05189">
    <property type="entry name" value="RTC_insert"/>
    <property type="match status" value="1"/>
</dbReference>
<protein>
    <recommendedName>
        <fullName evidence="5">RNA 3'-terminal phosphate cyclase</fullName>
        <ecNumber evidence="5">6.5.1.4</ecNumber>
    </recommendedName>
</protein>
<keyword evidence="9" id="KW-1185">Reference proteome</keyword>
<dbReference type="EMBL" id="LR586016">
    <property type="protein sequence ID" value="VIP01993.1"/>
    <property type="molecule type" value="Genomic_DNA"/>
</dbReference>
<dbReference type="InterPro" id="IPR013791">
    <property type="entry name" value="RNA3'-term_phos_cycl_insert"/>
</dbReference>
<evidence type="ECO:0000256" key="3">
    <source>
        <dbReference type="ARBA" id="ARBA00022741"/>
    </source>
</evidence>
<dbReference type="RefSeq" id="WP_162657217.1">
    <property type="nucleotide sequence ID" value="NZ_LR593887.1"/>
</dbReference>
<evidence type="ECO:0000313" key="9">
    <source>
        <dbReference type="Proteomes" id="UP000464378"/>
    </source>
</evidence>
<gene>
    <name evidence="8" type="ORF">GMBLW1_19670</name>
</gene>
<dbReference type="EC" id="6.5.1.4" evidence="5"/>
<reference evidence="8" key="1">
    <citation type="submission" date="2019-04" db="EMBL/GenBank/DDBJ databases">
        <authorList>
            <consortium name="Science for Life Laboratories"/>
        </authorList>
    </citation>
    <scope>NUCLEOTIDE SEQUENCE</scope>
    <source>
        <strain evidence="8">MBLW1</strain>
    </source>
</reference>
<sequence>MIHLDGSQGEGGGQILRSSLALSLITGQPFRMIQIRANRPKPGLQAQHLASVLAAAEVGQATLIGASLNSSTLEFRPGAIRPGTYEFRISTAGSTALVLHTVALPLLWRQSAGSSLVLHGGTHVDFAPSFLFLQSTWCEHLRHLGLDVRLELVRAGFYPRGGGTVRATLTPNTTWPGVNVPAASESRPNSGRIRGIAGVADVDAGIAERIIKRITARMTAEGHTITFERQQLANGPGVWVGLAWEPEAAIGHTAVPAWFVHLGKRGVPAEQIADAAMDELRAHRNGGGTIDPYSADQLMLLAALASAPSAYHVSEITQHTLTNRDTIQQFVDARIRIHGEEGQPGWIEVQPACL</sequence>
<dbReference type="SUPFAM" id="SSF55205">
    <property type="entry name" value="EPT/RTPC-like"/>
    <property type="match status" value="1"/>
</dbReference>
<dbReference type="KEGG" id="tim:GMBLW1_19670"/>
<dbReference type="GO" id="GO:0006396">
    <property type="term" value="P:RNA processing"/>
    <property type="evidence" value="ECO:0007669"/>
    <property type="project" value="UniProtKB-UniRule"/>
</dbReference>
<dbReference type="NCBIfam" id="TIGR03399">
    <property type="entry name" value="RNA_3prim_cycl"/>
    <property type="match status" value="1"/>
</dbReference>
<dbReference type="GO" id="GO:0003963">
    <property type="term" value="F:RNA-3'-phosphate cyclase activity"/>
    <property type="evidence" value="ECO:0007669"/>
    <property type="project" value="UniProtKB-UniRule"/>
</dbReference>
<evidence type="ECO:0000259" key="6">
    <source>
        <dbReference type="Pfam" id="PF01137"/>
    </source>
</evidence>
<dbReference type="InterPro" id="IPR000228">
    <property type="entry name" value="RNA3'_term_phos_cyc"/>
</dbReference>
<dbReference type="FunCoup" id="A0A6C2YLJ2">
    <property type="interactions" value="316"/>
</dbReference>
<feature type="domain" description="RNA 3'-terminal phosphate cyclase" evidence="6">
    <location>
        <begin position="9"/>
        <end position="337"/>
    </location>
</feature>
<proteinExistence type="inferred from homology"/>
<evidence type="ECO:0000313" key="8">
    <source>
        <dbReference type="EMBL" id="VIP01993.1"/>
    </source>
</evidence>
<feature type="domain" description="RNA 3'-terminal phosphate cyclase insert" evidence="7">
    <location>
        <begin position="191"/>
        <end position="282"/>
    </location>
</feature>
<dbReference type="Gene3D" id="3.30.360.20">
    <property type="entry name" value="RNA 3'-terminal phosphate cyclase, insert domain"/>
    <property type="match status" value="1"/>
</dbReference>